<evidence type="ECO:0000256" key="9">
    <source>
        <dbReference type="PIRNR" id="PIRNR004862"/>
    </source>
</evidence>
<evidence type="ECO:0000256" key="5">
    <source>
        <dbReference type="ARBA" id="ARBA00022692"/>
    </source>
</evidence>
<keyword evidence="5 11" id="KW-0812">Transmembrane</keyword>
<dbReference type="EMBL" id="JACBXS010000005">
    <property type="protein sequence ID" value="NYS24113.1"/>
    <property type="molecule type" value="Genomic_DNA"/>
</dbReference>
<dbReference type="InterPro" id="IPR045851">
    <property type="entry name" value="AMP-bd_C_sf"/>
</dbReference>
<feature type="domain" description="Flagellar M-ring C-terminal" evidence="13">
    <location>
        <begin position="234"/>
        <end position="393"/>
    </location>
</feature>
<dbReference type="PANTHER" id="PTHR30046">
    <property type="entry name" value="FLAGELLAR M-RING PROTEIN"/>
    <property type="match status" value="1"/>
</dbReference>
<keyword evidence="14" id="KW-0966">Cell projection</keyword>
<comment type="function">
    <text evidence="9">The M ring may be actively involved in energy transduction.</text>
</comment>
<feature type="region of interest" description="Disordered" evidence="10">
    <location>
        <begin position="501"/>
        <end position="525"/>
    </location>
</feature>
<dbReference type="GO" id="GO:0003774">
    <property type="term" value="F:cytoskeletal motor activity"/>
    <property type="evidence" value="ECO:0007669"/>
    <property type="project" value="InterPro"/>
</dbReference>
<accession>A0A7Z0KZ69</accession>
<keyword evidence="14" id="KW-0282">Flagellum</keyword>
<feature type="compositionally biased region" description="Basic and acidic residues" evidence="10">
    <location>
        <begin position="308"/>
        <end position="332"/>
    </location>
</feature>
<dbReference type="Pfam" id="PF01514">
    <property type="entry name" value="YscJ_FliF"/>
    <property type="match status" value="1"/>
</dbReference>
<dbReference type="AlphaFoldDB" id="A0A7Z0KZ69"/>
<evidence type="ECO:0000256" key="7">
    <source>
        <dbReference type="ARBA" id="ARBA00023136"/>
    </source>
</evidence>
<evidence type="ECO:0000259" key="12">
    <source>
        <dbReference type="Pfam" id="PF01514"/>
    </source>
</evidence>
<dbReference type="InterPro" id="IPR006182">
    <property type="entry name" value="FliF_N_dom"/>
</dbReference>
<feature type="domain" description="Flagellar M-ring N-terminal" evidence="12">
    <location>
        <begin position="38"/>
        <end position="206"/>
    </location>
</feature>
<dbReference type="GO" id="GO:0005886">
    <property type="term" value="C:plasma membrane"/>
    <property type="evidence" value="ECO:0007669"/>
    <property type="project" value="UniProtKB-SubCell"/>
</dbReference>
<organism evidence="14 15">
    <name type="scientific">Rhabdonatronobacter sediminivivens</name>
    <dbReference type="NCBI Taxonomy" id="2743469"/>
    <lineage>
        <taxon>Bacteria</taxon>
        <taxon>Pseudomonadati</taxon>
        <taxon>Pseudomonadota</taxon>
        <taxon>Alphaproteobacteria</taxon>
        <taxon>Rhodobacterales</taxon>
        <taxon>Paracoccaceae</taxon>
        <taxon>Rhabdonatronobacter</taxon>
    </lineage>
</organism>
<comment type="subcellular location">
    <subcellularLocation>
        <location evidence="1 9">Bacterial flagellum basal body</location>
    </subcellularLocation>
    <subcellularLocation>
        <location evidence="2">Cell membrane</location>
        <topology evidence="2">Multi-pass membrane protein</topology>
    </subcellularLocation>
</comment>
<evidence type="ECO:0000313" key="15">
    <source>
        <dbReference type="Proteomes" id="UP000529417"/>
    </source>
</evidence>
<evidence type="ECO:0000256" key="3">
    <source>
        <dbReference type="ARBA" id="ARBA00007971"/>
    </source>
</evidence>
<sequence length="557" mass="59006">MQQVSEFWSGLDTRRQVLVVAATVGMFLAVLGLARFASTPGMALLYAGLDPLAAGEVVQALEQRNIRYSVQGDAIYVPAHQRDETRMLLAARSLPANGAAGYELLDNLSGFSTTSQMFDAAYWRAKEGELARTIAAGPGIRSARVHIAQGSSSAFRREAAPRASVTVSSAVGPISAEQARALRFLVSAAVAGMDPGNVSIIDADSGLVAGSEDESSTPGRDRSDELRKNVERLLEAHVGPGRAVVEMSIDTVTDRETIMERRFDPESRVAISTESEERNRTATDSRNPGVTVASNLPDGDAAETDGSSESREVETRERANFEVSETQRELHRAPGAVRRLTVAVLVDGHHGPEAGDWTPRSAEELEALHDLVASAVGYDEARGDVITLRSLRFEPVPPEGTLATTPRLGLPMPDPLALAGIVALLLLGLVLALFVLRPILRAARSEQPALPAVMAPAALQVTGPQQAEQVASGVDDTGLDGDIGDLFGEDSVVPMGLDFDGDGGGGGGGGGGVGRSSSMARDESDPVARLRALIAERQEESIEILRHWMEENGTQSR</sequence>
<dbReference type="Gene3D" id="3.30.300.30">
    <property type="match status" value="1"/>
</dbReference>
<evidence type="ECO:0000313" key="14">
    <source>
        <dbReference type="EMBL" id="NYS24113.1"/>
    </source>
</evidence>
<evidence type="ECO:0000256" key="11">
    <source>
        <dbReference type="SAM" id="Phobius"/>
    </source>
</evidence>
<evidence type="ECO:0000256" key="1">
    <source>
        <dbReference type="ARBA" id="ARBA00004117"/>
    </source>
</evidence>
<keyword evidence="4" id="KW-1003">Cell membrane</keyword>
<dbReference type="Pfam" id="PF08345">
    <property type="entry name" value="YscJ_FliF_C"/>
    <property type="match status" value="1"/>
</dbReference>
<dbReference type="InterPro" id="IPR000067">
    <property type="entry name" value="FlgMring_FliF"/>
</dbReference>
<evidence type="ECO:0000256" key="6">
    <source>
        <dbReference type="ARBA" id="ARBA00022989"/>
    </source>
</evidence>
<feature type="compositionally biased region" description="Gly residues" evidence="10">
    <location>
        <begin position="502"/>
        <end position="514"/>
    </location>
</feature>
<evidence type="ECO:0000256" key="4">
    <source>
        <dbReference type="ARBA" id="ARBA00022475"/>
    </source>
</evidence>
<keyword evidence="7 11" id="KW-0472">Membrane</keyword>
<proteinExistence type="inferred from homology"/>
<protein>
    <recommendedName>
        <fullName evidence="9">Flagellar M-ring protein</fullName>
    </recommendedName>
</protein>
<feature type="region of interest" description="Disordered" evidence="10">
    <location>
        <begin position="260"/>
        <end position="332"/>
    </location>
</feature>
<dbReference type="NCBIfam" id="TIGR00206">
    <property type="entry name" value="fliF"/>
    <property type="match status" value="1"/>
</dbReference>
<keyword evidence="15" id="KW-1185">Reference proteome</keyword>
<evidence type="ECO:0000259" key="13">
    <source>
        <dbReference type="Pfam" id="PF08345"/>
    </source>
</evidence>
<dbReference type="InterPro" id="IPR013556">
    <property type="entry name" value="Flag_M-ring_C"/>
</dbReference>
<dbReference type="PIRSF" id="PIRSF004862">
    <property type="entry name" value="FliF"/>
    <property type="match status" value="1"/>
</dbReference>
<feature type="transmembrane region" description="Helical" evidence="11">
    <location>
        <begin position="416"/>
        <end position="436"/>
    </location>
</feature>
<dbReference type="PRINTS" id="PR01009">
    <property type="entry name" value="FLGMRINGFLIF"/>
</dbReference>
<name>A0A7Z0KZ69_9RHOB</name>
<feature type="compositionally biased region" description="Polar residues" evidence="10">
    <location>
        <begin position="284"/>
        <end position="294"/>
    </location>
</feature>
<dbReference type="InterPro" id="IPR043427">
    <property type="entry name" value="YscJ/FliF"/>
</dbReference>
<reference evidence="14 15" key="1">
    <citation type="journal article" date="2000" name="Arch. Microbiol.">
        <title>Rhodobaca bogoriensis gen. nov. and sp. nov., an alkaliphilic purple nonsulfur bacterium from African Rift Valley soda lakes.</title>
        <authorList>
            <person name="Milford A.D."/>
            <person name="Achenbach L.A."/>
            <person name="Jung D.O."/>
            <person name="Madigan M.T."/>
        </authorList>
    </citation>
    <scope>NUCLEOTIDE SEQUENCE [LARGE SCALE GENOMIC DNA]</scope>
    <source>
        <strain evidence="14 15">2376</strain>
    </source>
</reference>
<keyword evidence="6 11" id="KW-1133">Transmembrane helix</keyword>
<dbReference type="RefSeq" id="WP_179904811.1">
    <property type="nucleotide sequence ID" value="NZ_JACBXS010000005.1"/>
</dbReference>
<evidence type="ECO:0000256" key="2">
    <source>
        <dbReference type="ARBA" id="ARBA00004651"/>
    </source>
</evidence>
<dbReference type="Proteomes" id="UP000529417">
    <property type="component" value="Unassembled WGS sequence"/>
</dbReference>
<evidence type="ECO:0000256" key="8">
    <source>
        <dbReference type="ARBA" id="ARBA00023143"/>
    </source>
</evidence>
<comment type="caution">
    <text evidence="14">The sequence shown here is derived from an EMBL/GenBank/DDBJ whole genome shotgun (WGS) entry which is preliminary data.</text>
</comment>
<evidence type="ECO:0000256" key="10">
    <source>
        <dbReference type="SAM" id="MobiDB-lite"/>
    </source>
</evidence>
<dbReference type="GO" id="GO:0009431">
    <property type="term" value="C:bacterial-type flagellum basal body, MS ring"/>
    <property type="evidence" value="ECO:0007669"/>
    <property type="project" value="InterPro"/>
</dbReference>
<keyword evidence="14" id="KW-0969">Cilium</keyword>
<dbReference type="GO" id="GO:0071973">
    <property type="term" value="P:bacterial-type flagellum-dependent cell motility"/>
    <property type="evidence" value="ECO:0007669"/>
    <property type="project" value="InterPro"/>
</dbReference>
<feature type="transmembrane region" description="Helical" evidence="11">
    <location>
        <begin position="17"/>
        <end position="37"/>
    </location>
</feature>
<keyword evidence="8 9" id="KW-0975">Bacterial flagellum</keyword>
<gene>
    <name evidence="14" type="primary">fliF</name>
    <name evidence="14" type="ORF">HUK65_03840</name>
</gene>
<dbReference type="PANTHER" id="PTHR30046:SF0">
    <property type="entry name" value="FLAGELLAR M-RING PROTEIN"/>
    <property type="match status" value="1"/>
</dbReference>
<comment type="similarity">
    <text evidence="3 9">Belongs to the FliF family.</text>
</comment>